<protein>
    <submittedName>
        <fullName evidence="4">Carbohydrate binding domain-containing protein</fullName>
    </submittedName>
</protein>
<dbReference type="GO" id="GO:0016798">
    <property type="term" value="F:hydrolase activity, acting on glycosyl bonds"/>
    <property type="evidence" value="ECO:0007669"/>
    <property type="project" value="InterPro"/>
</dbReference>
<evidence type="ECO:0000313" key="4">
    <source>
        <dbReference type="EMBL" id="SUQ25080.1"/>
    </source>
</evidence>
<name>A0A380S8F2_FIBSU</name>
<accession>A0A380S8F2</accession>
<dbReference type="PROSITE" id="PS51257">
    <property type="entry name" value="PROKAR_LIPOPROTEIN"/>
    <property type="match status" value="1"/>
</dbReference>
<feature type="signal peptide" evidence="2">
    <location>
        <begin position="1"/>
        <end position="19"/>
    </location>
</feature>
<dbReference type="InterPro" id="IPR003305">
    <property type="entry name" value="CenC_carb-bd"/>
</dbReference>
<dbReference type="SUPFAM" id="SSF49785">
    <property type="entry name" value="Galactose-binding domain-like"/>
    <property type="match status" value="1"/>
</dbReference>
<dbReference type="AlphaFoldDB" id="A0A380S8F2"/>
<evidence type="ECO:0000256" key="2">
    <source>
        <dbReference type="SAM" id="SignalP"/>
    </source>
</evidence>
<gene>
    <name evidence="4" type="ORF">SAMN05661053_2499</name>
</gene>
<dbReference type="Proteomes" id="UP000255423">
    <property type="component" value="Unassembled WGS sequence"/>
</dbReference>
<keyword evidence="1" id="KW-0378">Hydrolase</keyword>
<feature type="chain" id="PRO_5017020451" evidence="2">
    <location>
        <begin position="20"/>
        <end position="422"/>
    </location>
</feature>
<organism evidence="4 5">
    <name type="scientific">Fibrobacter succinogenes</name>
    <name type="common">Bacteroides succinogenes</name>
    <dbReference type="NCBI Taxonomy" id="833"/>
    <lineage>
        <taxon>Bacteria</taxon>
        <taxon>Pseudomonadati</taxon>
        <taxon>Fibrobacterota</taxon>
        <taxon>Fibrobacteria</taxon>
        <taxon>Fibrobacterales</taxon>
        <taxon>Fibrobacteraceae</taxon>
        <taxon>Fibrobacter</taxon>
    </lineage>
</organism>
<dbReference type="Pfam" id="PF02018">
    <property type="entry name" value="CBM_4_9"/>
    <property type="match status" value="1"/>
</dbReference>
<evidence type="ECO:0000313" key="5">
    <source>
        <dbReference type="Proteomes" id="UP000255423"/>
    </source>
</evidence>
<dbReference type="Gene3D" id="2.60.120.260">
    <property type="entry name" value="Galactose-binding domain-like"/>
    <property type="match status" value="1"/>
</dbReference>
<reference evidence="4 5" key="1">
    <citation type="submission" date="2017-08" db="EMBL/GenBank/DDBJ databases">
        <authorList>
            <person name="de Groot N.N."/>
        </authorList>
    </citation>
    <scope>NUCLEOTIDE SEQUENCE [LARGE SCALE GENOMIC DNA]</scope>
    <source>
        <strain evidence="4 5">HM2</strain>
    </source>
</reference>
<evidence type="ECO:0000256" key="1">
    <source>
        <dbReference type="ARBA" id="ARBA00022801"/>
    </source>
</evidence>
<sequence length="422" mass="47284">MRSLSSIIGCMLVALWAVGCSESDTTAGIEIGNPEIAQNLGLTAEFSVDYSDAKPVALSKAAAEDEKVVIDTFQLTLSEVRSYCSFYTGVSVDVKNGQQIWPYEDDPAAVLPISFTDGAYVKEAFYNINLKNGGFLKEIGVRFEVGKKEGVNSIYGRIRQNGKEIPFVYEMNNFQLFELMYNHSQIGIQDSAVNLSVEFRVHRFVGGVDFSTAHVNDDGVIRFSKTENADLWKSLNDRFLPSFQCLRFKYTGADGAEYDGFVDDIWEEIVEPLNKNFISNGDFSDGGNEWIFHRQFNGVADTSIVKEKNSNVMRVHVTRGGDFSYSVQLLHENIPLVAGATYKFIFTIWSDVDGEVTARLANSIYNNETNGFQEHVKVSTSGKSFEIEFTPEKTDPNARLDLNLGKAERTIWIKDVQLIRIK</sequence>
<keyword evidence="2" id="KW-0732">Signal</keyword>
<evidence type="ECO:0000259" key="3">
    <source>
        <dbReference type="Pfam" id="PF02018"/>
    </source>
</evidence>
<dbReference type="EMBL" id="UHJL01000003">
    <property type="protein sequence ID" value="SUQ25080.1"/>
    <property type="molecule type" value="Genomic_DNA"/>
</dbReference>
<feature type="domain" description="CBM-cenC" evidence="3">
    <location>
        <begin position="276"/>
        <end position="406"/>
    </location>
</feature>
<dbReference type="InterPro" id="IPR008979">
    <property type="entry name" value="Galactose-bd-like_sf"/>
</dbReference>
<proteinExistence type="predicted"/>